<reference evidence="1 2" key="1">
    <citation type="submission" date="2016-10" db="EMBL/GenBank/DDBJ databases">
        <authorList>
            <person name="Varghese N."/>
            <person name="Submissions S."/>
        </authorList>
    </citation>
    <scope>NUCLEOTIDE SEQUENCE [LARGE SCALE GENOMIC DNA]</scope>
    <source>
        <strain evidence="1 2">DSM 282</strain>
    </source>
</reference>
<organism evidence="1 2">
    <name type="scientific">Azotobacter beijerinckii</name>
    <dbReference type="NCBI Taxonomy" id="170623"/>
    <lineage>
        <taxon>Bacteria</taxon>
        <taxon>Pseudomonadati</taxon>
        <taxon>Pseudomonadota</taxon>
        <taxon>Gammaproteobacteria</taxon>
        <taxon>Pseudomonadales</taxon>
        <taxon>Pseudomonadaceae</taxon>
        <taxon>Azotobacter</taxon>
    </lineage>
</organism>
<keyword evidence="2" id="KW-1185">Reference proteome</keyword>
<dbReference type="EMBL" id="FOKJ01000053">
    <property type="protein sequence ID" value="SFB46149.1"/>
    <property type="molecule type" value="Genomic_DNA"/>
</dbReference>
<evidence type="ECO:0000313" key="1">
    <source>
        <dbReference type="EMBL" id="SFB46149.1"/>
    </source>
</evidence>
<gene>
    <name evidence="1" type="ORF">SAMN04244571_02977</name>
</gene>
<dbReference type="Proteomes" id="UP000198861">
    <property type="component" value="Unassembled WGS sequence"/>
</dbReference>
<sequence length="79" mass="8852">MPEFTEEQRRIIRRIDRALNDAARAGLSLRVFDGAVLLMRSESLALPSYDGTSRAIKEWMEDYTEEVGKKIHADGGAGI</sequence>
<name>A0A1I1B732_9GAMM</name>
<accession>A0A1I1B732</accession>
<dbReference type="RefSeq" id="WP_091013745.1">
    <property type="nucleotide sequence ID" value="NZ_FOKJ01000053.1"/>
</dbReference>
<proteinExistence type="predicted"/>
<evidence type="ECO:0000313" key="2">
    <source>
        <dbReference type="Proteomes" id="UP000198861"/>
    </source>
</evidence>
<comment type="caution">
    <text evidence="1">The sequence shown here is derived from an EMBL/GenBank/DDBJ whole genome shotgun (WGS) entry which is preliminary data.</text>
</comment>
<protein>
    <submittedName>
        <fullName evidence="1">Uncharacterized protein</fullName>
    </submittedName>
</protein>